<dbReference type="EMBL" id="JAPEUX010000009">
    <property type="protein sequence ID" value="KAJ4345450.1"/>
    <property type="molecule type" value="Genomic_DNA"/>
</dbReference>
<dbReference type="GeneID" id="80915111"/>
<protein>
    <submittedName>
        <fullName evidence="2">Uncharacterized protein</fullName>
    </submittedName>
</protein>
<evidence type="ECO:0000256" key="1">
    <source>
        <dbReference type="SAM" id="MobiDB-lite"/>
    </source>
</evidence>
<reference evidence="2" key="1">
    <citation type="submission" date="2022-10" db="EMBL/GenBank/DDBJ databases">
        <title>Tapping the CABI collections for fungal endophytes: first genome assemblies for Collariella, Neodidymelliopsis, Ascochyta clinopodiicola, Didymella pomorum, Didymosphaeria variabile, Neocosmospora piperis and Neocucurbitaria cava.</title>
        <authorList>
            <person name="Hill R."/>
        </authorList>
    </citation>
    <scope>NUCLEOTIDE SEQUENCE</scope>
    <source>
        <strain evidence="2">IMI 356815</strain>
    </source>
</reference>
<feature type="compositionally biased region" description="Polar residues" evidence="1">
    <location>
        <begin position="68"/>
        <end position="81"/>
    </location>
</feature>
<dbReference type="Proteomes" id="UP001140513">
    <property type="component" value="Unassembled WGS sequence"/>
</dbReference>
<organism evidence="2 3">
    <name type="scientific">Didymosphaeria variabile</name>
    <dbReference type="NCBI Taxonomy" id="1932322"/>
    <lineage>
        <taxon>Eukaryota</taxon>
        <taxon>Fungi</taxon>
        <taxon>Dikarya</taxon>
        <taxon>Ascomycota</taxon>
        <taxon>Pezizomycotina</taxon>
        <taxon>Dothideomycetes</taxon>
        <taxon>Pleosporomycetidae</taxon>
        <taxon>Pleosporales</taxon>
        <taxon>Massarineae</taxon>
        <taxon>Didymosphaeriaceae</taxon>
        <taxon>Didymosphaeria</taxon>
    </lineage>
</organism>
<accession>A0A9W9C5H9</accession>
<gene>
    <name evidence="2" type="ORF">N0V89_011581</name>
</gene>
<comment type="caution">
    <text evidence="2">The sequence shown here is derived from an EMBL/GenBank/DDBJ whole genome shotgun (WGS) entry which is preliminary data.</text>
</comment>
<dbReference type="AlphaFoldDB" id="A0A9W9C5H9"/>
<name>A0A9W9C5H9_9PLEO</name>
<sequence>MSEQLTGTPPSSSVGTKITVDTDDASLESVPQLDSVAIVPPNEIASDALGVIPELPANEKDVDPFETPKTSEVPATSQEESINGIRVGSDHDNHVMSWANMNSMGNRNAMCRLSQPHAVPEGSVWENMSLTKKT</sequence>
<evidence type="ECO:0000313" key="3">
    <source>
        <dbReference type="Proteomes" id="UP001140513"/>
    </source>
</evidence>
<feature type="compositionally biased region" description="Polar residues" evidence="1">
    <location>
        <begin position="1"/>
        <end position="16"/>
    </location>
</feature>
<dbReference type="OrthoDB" id="3800054at2759"/>
<feature type="region of interest" description="Disordered" evidence="1">
    <location>
        <begin position="57"/>
        <end position="90"/>
    </location>
</feature>
<feature type="region of interest" description="Disordered" evidence="1">
    <location>
        <begin position="1"/>
        <end position="23"/>
    </location>
</feature>
<proteinExistence type="predicted"/>
<keyword evidence="3" id="KW-1185">Reference proteome</keyword>
<evidence type="ECO:0000313" key="2">
    <source>
        <dbReference type="EMBL" id="KAJ4345450.1"/>
    </source>
</evidence>
<dbReference type="RefSeq" id="XP_056065614.1">
    <property type="nucleotide sequence ID" value="XM_056220311.1"/>
</dbReference>